<dbReference type="RefSeq" id="WP_191041014.1">
    <property type="nucleotide sequence ID" value="NZ_JACXAA010000008.1"/>
</dbReference>
<dbReference type="EMBL" id="JACXAA010000008">
    <property type="protein sequence ID" value="MBD2755390.1"/>
    <property type="molecule type" value="Genomic_DNA"/>
</dbReference>
<proteinExistence type="predicted"/>
<dbReference type="Proteomes" id="UP000653797">
    <property type="component" value="Unassembled WGS sequence"/>
</dbReference>
<evidence type="ECO:0000313" key="3">
    <source>
        <dbReference type="Proteomes" id="UP000653797"/>
    </source>
</evidence>
<accession>A0A927B4A9</accession>
<keyword evidence="1" id="KW-0812">Transmembrane</keyword>
<keyword evidence="3" id="KW-1185">Reference proteome</keyword>
<comment type="caution">
    <text evidence="2">The sequence shown here is derived from an EMBL/GenBank/DDBJ whole genome shotgun (WGS) entry which is preliminary data.</text>
</comment>
<evidence type="ECO:0000313" key="2">
    <source>
        <dbReference type="EMBL" id="MBD2755390.1"/>
    </source>
</evidence>
<reference evidence="2" key="1">
    <citation type="submission" date="2020-09" db="EMBL/GenBank/DDBJ databases">
        <authorList>
            <person name="Kim M.K."/>
        </authorList>
    </citation>
    <scope>NUCLEOTIDE SEQUENCE</scope>
    <source>
        <strain evidence="2">BT704</strain>
    </source>
</reference>
<feature type="transmembrane region" description="Helical" evidence="1">
    <location>
        <begin position="7"/>
        <end position="30"/>
    </location>
</feature>
<keyword evidence="1" id="KW-1133">Transmembrane helix</keyword>
<feature type="transmembrane region" description="Helical" evidence="1">
    <location>
        <begin position="36"/>
        <end position="54"/>
    </location>
</feature>
<keyword evidence="1" id="KW-0472">Membrane</keyword>
<organism evidence="2 3">
    <name type="scientific">Spirosoma validum</name>
    <dbReference type="NCBI Taxonomy" id="2771355"/>
    <lineage>
        <taxon>Bacteria</taxon>
        <taxon>Pseudomonadati</taxon>
        <taxon>Bacteroidota</taxon>
        <taxon>Cytophagia</taxon>
        <taxon>Cytophagales</taxon>
        <taxon>Cytophagaceae</taxon>
        <taxon>Spirosoma</taxon>
    </lineage>
</organism>
<gene>
    <name evidence="2" type="ORF">IC230_20985</name>
</gene>
<evidence type="ECO:0000256" key="1">
    <source>
        <dbReference type="SAM" id="Phobius"/>
    </source>
</evidence>
<sequence length="67" mass="7542">MLRIKQVLIVISMVIVWGITSVITLGSPTLKGKTSILLSGVFLNTLLGVYYSYLKQRPASFKEWIKQ</sequence>
<dbReference type="AlphaFoldDB" id="A0A927B4A9"/>
<name>A0A927B4A9_9BACT</name>
<protein>
    <submittedName>
        <fullName evidence="2">Uncharacterized protein</fullName>
    </submittedName>
</protein>